<organism evidence="2 3">
    <name type="scientific">Zymoseptoria tritici ST99CH_1A5</name>
    <dbReference type="NCBI Taxonomy" id="1276529"/>
    <lineage>
        <taxon>Eukaryota</taxon>
        <taxon>Fungi</taxon>
        <taxon>Dikarya</taxon>
        <taxon>Ascomycota</taxon>
        <taxon>Pezizomycotina</taxon>
        <taxon>Dothideomycetes</taxon>
        <taxon>Dothideomycetidae</taxon>
        <taxon>Mycosphaerellales</taxon>
        <taxon>Mycosphaerellaceae</taxon>
        <taxon>Zymoseptoria</taxon>
    </lineage>
</organism>
<proteinExistence type="predicted"/>
<dbReference type="Proteomes" id="UP000215453">
    <property type="component" value="Chromosome 21"/>
</dbReference>
<dbReference type="EMBL" id="LT882696">
    <property type="protein sequence ID" value="SMY30601.1"/>
    <property type="molecule type" value="Genomic_DNA"/>
</dbReference>
<gene>
    <name evidence="2" type="ORF">ZT1A5_G12056</name>
</gene>
<accession>A0A1Y6M628</accession>
<evidence type="ECO:0000313" key="3">
    <source>
        <dbReference type="Proteomes" id="UP000215453"/>
    </source>
</evidence>
<protein>
    <submittedName>
        <fullName evidence="2">Uncharacterized protein</fullName>
    </submittedName>
</protein>
<sequence length="168" mass="18784">MSSLIESPPALTQPMRQTQRKGIVGSDVQSQELPPPPPPPRKRRTIEQPDGDEIFVATQRMSSPIESPPALTQPMRQTQRKGIAGSDVKSQELPPPPPRKRRTIEQPDGDEIFVATQRMSSPIESPPALTQPMRQTQRKGIVGSPPPPRKRRTIEQPDGDEIFVTHRR</sequence>
<feature type="region of interest" description="Disordered" evidence="1">
    <location>
        <begin position="1"/>
        <end position="168"/>
    </location>
</feature>
<name>A0A1Y6M628_ZYMTR</name>
<evidence type="ECO:0000256" key="1">
    <source>
        <dbReference type="SAM" id="MobiDB-lite"/>
    </source>
</evidence>
<evidence type="ECO:0000313" key="2">
    <source>
        <dbReference type="EMBL" id="SMY30601.1"/>
    </source>
</evidence>
<dbReference type="AlphaFoldDB" id="A0A1Y6M628"/>
<reference evidence="2 3" key="1">
    <citation type="submission" date="2016-10" db="EMBL/GenBank/DDBJ databases">
        <authorList>
            <person name="Varghese N."/>
        </authorList>
    </citation>
    <scope>NUCLEOTIDE SEQUENCE [LARGE SCALE GENOMIC DNA]</scope>
</reference>